<dbReference type="OrthoDB" id="2345911at2759"/>
<protein>
    <submittedName>
        <fullName evidence="5">Uncharacterized protein</fullName>
    </submittedName>
</protein>
<dbReference type="SUPFAM" id="SSF52047">
    <property type="entry name" value="RNI-like"/>
    <property type="match status" value="1"/>
</dbReference>
<dbReference type="GO" id="GO:0006913">
    <property type="term" value="P:nucleocytoplasmic transport"/>
    <property type="evidence" value="ECO:0007669"/>
    <property type="project" value="TreeGrafter"/>
</dbReference>
<evidence type="ECO:0000256" key="3">
    <source>
        <dbReference type="ARBA" id="ARBA00022737"/>
    </source>
</evidence>
<keyword evidence="2" id="KW-0433">Leucine-rich repeat</keyword>
<dbReference type="GO" id="GO:0005096">
    <property type="term" value="F:GTPase activator activity"/>
    <property type="evidence" value="ECO:0007669"/>
    <property type="project" value="UniProtKB-KW"/>
</dbReference>
<feature type="compositionally biased region" description="Basic and acidic residues" evidence="4">
    <location>
        <begin position="37"/>
        <end position="53"/>
    </location>
</feature>
<feature type="compositionally biased region" description="Low complexity" evidence="4">
    <location>
        <begin position="56"/>
        <end position="87"/>
    </location>
</feature>
<dbReference type="EMBL" id="JWZX01003171">
    <property type="protein sequence ID" value="KOO23649.1"/>
    <property type="molecule type" value="Genomic_DNA"/>
</dbReference>
<dbReference type="AlphaFoldDB" id="A0A0M0JAM8"/>
<reference evidence="6" key="1">
    <citation type="journal article" date="2015" name="PLoS Genet.">
        <title>Genome Sequence and Transcriptome Analyses of Chrysochromulina tobin: Metabolic Tools for Enhanced Algal Fitness in the Prominent Order Prymnesiales (Haptophyceae).</title>
        <authorList>
            <person name="Hovde B.T."/>
            <person name="Deodato C.R."/>
            <person name="Hunsperger H.M."/>
            <person name="Ryken S.A."/>
            <person name="Yost W."/>
            <person name="Jha R.K."/>
            <person name="Patterson J."/>
            <person name="Monnat R.J. Jr."/>
            <person name="Barlow S.B."/>
            <person name="Starkenburg S.R."/>
            <person name="Cattolico R.A."/>
        </authorList>
    </citation>
    <scope>NUCLEOTIDE SEQUENCE</scope>
    <source>
        <strain evidence="6">CCMP291</strain>
    </source>
</reference>
<feature type="region of interest" description="Disordered" evidence="4">
    <location>
        <begin position="24"/>
        <end position="98"/>
    </location>
</feature>
<dbReference type="GO" id="GO:0005634">
    <property type="term" value="C:nucleus"/>
    <property type="evidence" value="ECO:0007669"/>
    <property type="project" value="TreeGrafter"/>
</dbReference>
<keyword evidence="6" id="KW-1185">Reference proteome</keyword>
<dbReference type="GO" id="GO:0048471">
    <property type="term" value="C:perinuclear region of cytoplasm"/>
    <property type="evidence" value="ECO:0007669"/>
    <property type="project" value="TreeGrafter"/>
</dbReference>
<dbReference type="Proteomes" id="UP000037460">
    <property type="component" value="Unassembled WGS sequence"/>
</dbReference>
<sequence length="499" mass="55432">MMSHEGEKEKKMKKLQKVLRQIDELKAKQESGVQLEKTQEGKMEREEQLRAELAELESSYAAGEYTTAPPVVQQESTRQQQQQQPVPGANPGDAAPRPMMSKAALKNEKRKAARRNPTAVAIETELARVKDLTEQERALVGKIYTDPKELWRALDAGGGSATCILRASWFKKQRGGRMPKRGDELPPEATITVAELRDISRRAKCKYGALPVIALSHFWRTMEHPDPDGETMELIVAALTQRWHEFEDKGVTDLGILVDWCALWQAPRETPEKEAAFEAGLEGINLWYAHQGTTVWLVTGGADRTNGLTYWDKGWTSFEFALAMLIKPANSSQIKDWPQVVDLGKEGDAQTAFARPALSEPLAFFSGHAYGDKTYTNGADRDKIVAPKYRDTMFQVMGGVETLNLNKLNWGDEEIKALAVVLPLCGQLRELYVGANSFGDTGMIALVDAIVAMASLKVLWLNGNQIGKNGVTALKLACARCAAHVAQSKRQPDWRRGHH</sequence>
<gene>
    <name evidence="5" type="ORF">Ctob_002711</name>
</gene>
<accession>A0A0M0JAM8</accession>
<dbReference type="InterPro" id="IPR032675">
    <property type="entry name" value="LRR_dom_sf"/>
</dbReference>
<keyword evidence="1" id="KW-0343">GTPase activation</keyword>
<dbReference type="Gene3D" id="3.80.10.10">
    <property type="entry name" value="Ribonuclease Inhibitor"/>
    <property type="match status" value="1"/>
</dbReference>
<dbReference type="InterPro" id="IPR027038">
    <property type="entry name" value="RanGap"/>
</dbReference>
<dbReference type="PANTHER" id="PTHR24113">
    <property type="entry name" value="RAN GTPASE-ACTIVATING PROTEIN 1"/>
    <property type="match status" value="1"/>
</dbReference>
<dbReference type="GO" id="GO:0005829">
    <property type="term" value="C:cytosol"/>
    <property type="evidence" value="ECO:0007669"/>
    <property type="project" value="TreeGrafter"/>
</dbReference>
<keyword evidence="3" id="KW-0677">Repeat</keyword>
<organism evidence="5 6">
    <name type="scientific">Chrysochromulina tobinii</name>
    <dbReference type="NCBI Taxonomy" id="1460289"/>
    <lineage>
        <taxon>Eukaryota</taxon>
        <taxon>Haptista</taxon>
        <taxon>Haptophyta</taxon>
        <taxon>Prymnesiophyceae</taxon>
        <taxon>Prymnesiales</taxon>
        <taxon>Chrysochromulinaceae</taxon>
        <taxon>Chrysochromulina</taxon>
    </lineage>
</organism>
<dbReference type="GO" id="GO:0031267">
    <property type="term" value="F:small GTPase binding"/>
    <property type="evidence" value="ECO:0007669"/>
    <property type="project" value="TreeGrafter"/>
</dbReference>
<evidence type="ECO:0000256" key="1">
    <source>
        <dbReference type="ARBA" id="ARBA00022468"/>
    </source>
</evidence>
<evidence type="ECO:0000256" key="2">
    <source>
        <dbReference type="ARBA" id="ARBA00022614"/>
    </source>
</evidence>
<dbReference type="PANTHER" id="PTHR24113:SF12">
    <property type="entry name" value="RAN GTPASE-ACTIVATING PROTEIN 1"/>
    <property type="match status" value="1"/>
</dbReference>
<evidence type="ECO:0000256" key="4">
    <source>
        <dbReference type="SAM" id="MobiDB-lite"/>
    </source>
</evidence>
<comment type="caution">
    <text evidence="5">The sequence shown here is derived from an EMBL/GenBank/DDBJ whole genome shotgun (WGS) entry which is preliminary data.</text>
</comment>
<name>A0A0M0JAM8_9EUKA</name>
<evidence type="ECO:0000313" key="6">
    <source>
        <dbReference type="Proteomes" id="UP000037460"/>
    </source>
</evidence>
<evidence type="ECO:0000313" key="5">
    <source>
        <dbReference type="EMBL" id="KOO23649.1"/>
    </source>
</evidence>
<proteinExistence type="predicted"/>